<organism evidence="5 6">
    <name type="scientific">Massilia terrae</name>
    <dbReference type="NCBI Taxonomy" id="1811224"/>
    <lineage>
        <taxon>Bacteria</taxon>
        <taxon>Pseudomonadati</taxon>
        <taxon>Pseudomonadota</taxon>
        <taxon>Betaproteobacteria</taxon>
        <taxon>Burkholderiales</taxon>
        <taxon>Oxalobacteraceae</taxon>
        <taxon>Telluria group</taxon>
        <taxon>Massilia</taxon>
    </lineage>
</organism>
<comment type="caution">
    <text evidence="5">The sequence shown here is derived from an EMBL/GenBank/DDBJ whole genome shotgun (WGS) entry which is preliminary data.</text>
</comment>
<feature type="domain" description="HTH asnC-type" evidence="4">
    <location>
        <begin position="8"/>
        <end position="69"/>
    </location>
</feature>
<protein>
    <submittedName>
        <fullName evidence="5">Lrp/AsnC family transcriptional regulator</fullName>
    </submittedName>
</protein>
<proteinExistence type="predicted"/>
<dbReference type="SUPFAM" id="SSF54909">
    <property type="entry name" value="Dimeric alpha+beta barrel"/>
    <property type="match status" value="1"/>
</dbReference>
<dbReference type="Gene3D" id="3.30.70.920">
    <property type="match status" value="1"/>
</dbReference>
<dbReference type="Pfam" id="PF13412">
    <property type="entry name" value="HTH_24"/>
    <property type="match status" value="1"/>
</dbReference>
<reference evidence="5 6" key="1">
    <citation type="submission" date="2022-08" db="EMBL/GenBank/DDBJ databases">
        <title>Reclassification of Massilia species as members of the genera Telluria, Duganella, Pseudoduganella, Mokoshia gen. nov. and Zemynaea gen. nov. using orthogonal and non-orthogonal genome-based approaches.</title>
        <authorList>
            <person name="Bowman J.P."/>
        </authorList>
    </citation>
    <scope>NUCLEOTIDE SEQUENCE [LARGE SCALE GENOMIC DNA]</scope>
    <source>
        <strain evidence="5 6">JCM 31606</strain>
    </source>
</reference>
<keyword evidence="1" id="KW-0805">Transcription regulation</keyword>
<evidence type="ECO:0000256" key="3">
    <source>
        <dbReference type="ARBA" id="ARBA00023163"/>
    </source>
</evidence>
<gene>
    <name evidence="5" type="ORF">NX778_17185</name>
</gene>
<evidence type="ECO:0000259" key="4">
    <source>
        <dbReference type="PROSITE" id="PS50956"/>
    </source>
</evidence>
<keyword evidence="6" id="KW-1185">Reference proteome</keyword>
<dbReference type="InterPro" id="IPR011991">
    <property type="entry name" value="ArsR-like_HTH"/>
</dbReference>
<dbReference type="Proteomes" id="UP001204621">
    <property type="component" value="Unassembled WGS sequence"/>
</dbReference>
<dbReference type="RefSeq" id="WP_258813003.1">
    <property type="nucleotide sequence ID" value="NZ_JANUGU010000006.1"/>
</dbReference>
<dbReference type="InterPro" id="IPR019885">
    <property type="entry name" value="Tscrpt_reg_HTH_AsnC-type_CS"/>
</dbReference>
<dbReference type="PANTHER" id="PTHR30154">
    <property type="entry name" value="LEUCINE-RESPONSIVE REGULATORY PROTEIN"/>
    <property type="match status" value="1"/>
</dbReference>
<dbReference type="PROSITE" id="PS00519">
    <property type="entry name" value="HTH_ASNC_1"/>
    <property type="match status" value="1"/>
</dbReference>
<dbReference type="PANTHER" id="PTHR30154:SF34">
    <property type="entry name" value="TRANSCRIPTIONAL REGULATOR AZLB"/>
    <property type="match status" value="1"/>
</dbReference>
<dbReference type="InterPro" id="IPR019887">
    <property type="entry name" value="Tscrpt_reg_AsnC/Lrp_C"/>
</dbReference>
<keyword evidence="2" id="KW-0238">DNA-binding</keyword>
<dbReference type="EMBL" id="JANUGU010000006">
    <property type="protein sequence ID" value="MCS0659809.1"/>
    <property type="molecule type" value="Genomic_DNA"/>
</dbReference>
<dbReference type="CDD" id="cd00090">
    <property type="entry name" value="HTH_ARSR"/>
    <property type="match status" value="1"/>
</dbReference>
<dbReference type="InterPro" id="IPR036388">
    <property type="entry name" value="WH-like_DNA-bd_sf"/>
</dbReference>
<sequence>MNAPKVRLDRTDRKILEALQEDARLSSAELAERVALTTSPCWRRVKRLEEQGVITGYQAKVDPGRLGYQVTALVHVSLDLKGAKHVQAFERAVAGIPQVLSCYRVSGRYDHQLTVVAEDLAAYGVFAEANINSLPYVKEIYTSFVLREVKSTSNPPLPAM</sequence>
<dbReference type="SUPFAM" id="SSF46785">
    <property type="entry name" value="Winged helix' DNA-binding domain"/>
    <property type="match status" value="1"/>
</dbReference>
<dbReference type="PROSITE" id="PS50956">
    <property type="entry name" value="HTH_ASNC_2"/>
    <property type="match status" value="1"/>
</dbReference>
<name>A0ABT2D133_9BURK</name>
<dbReference type="Gene3D" id="1.10.10.10">
    <property type="entry name" value="Winged helix-like DNA-binding domain superfamily/Winged helix DNA-binding domain"/>
    <property type="match status" value="1"/>
</dbReference>
<dbReference type="Pfam" id="PF01037">
    <property type="entry name" value="AsnC_trans_reg"/>
    <property type="match status" value="1"/>
</dbReference>
<evidence type="ECO:0000313" key="6">
    <source>
        <dbReference type="Proteomes" id="UP001204621"/>
    </source>
</evidence>
<dbReference type="InterPro" id="IPR000485">
    <property type="entry name" value="AsnC-type_HTH_dom"/>
</dbReference>
<keyword evidence="3" id="KW-0804">Transcription</keyword>
<evidence type="ECO:0000313" key="5">
    <source>
        <dbReference type="EMBL" id="MCS0659809.1"/>
    </source>
</evidence>
<dbReference type="InterPro" id="IPR036390">
    <property type="entry name" value="WH_DNA-bd_sf"/>
</dbReference>
<dbReference type="InterPro" id="IPR019888">
    <property type="entry name" value="Tscrpt_reg_AsnC-like"/>
</dbReference>
<dbReference type="InterPro" id="IPR011008">
    <property type="entry name" value="Dimeric_a/b-barrel"/>
</dbReference>
<dbReference type="SMART" id="SM00344">
    <property type="entry name" value="HTH_ASNC"/>
    <property type="match status" value="1"/>
</dbReference>
<accession>A0ABT2D133</accession>
<evidence type="ECO:0000256" key="1">
    <source>
        <dbReference type="ARBA" id="ARBA00023015"/>
    </source>
</evidence>
<evidence type="ECO:0000256" key="2">
    <source>
        <dbReference type="ARBA" id="ARBA00023125"/>
    </source>
</evidence>
<dbReference type="PRINTS" id="PR00033">
    <property type="entry name" value="HTHASNC"/>
</dbReference>